<protein>
    <recommendedName>
        <fullName evidence="4">2-amino-4-hydroxy-6-hydroxymethyldihydropteridine pyrophosphokinase</fullName>
        <ecNumber evidence="3">2.7.6.3</ecNumber>
    </recommendedName>
    <alternativeName>
        <fullName evidence="11">6-hydroxymethyl-7,8-dihydropterin pyrophosphokinase</fullName>
    </alternativeName>
    <alternativeName>
        <fullName evidence="12">7,8-dihydro-6-hydroxymethylpterin-pyrophosphokinase</fullName>
    </alternativeName>
</protein>
<reference evidence="14 15" key="1">
    <citation type="submission" date="2018-06" db="EMBL/GenBank/DDBJ databases">
        <authorList>
            <consortium name="Pathogen Informatics"/>
            <person name="Doyle S."/>
        </authorList>
    </citation>
    <scope>NUCLEOTIDE SEQUENCE [LARGE SCALE GENOMIC DNA]</scope>
    <source>
        <strain evidence="14 15">NCTC10684</strain>
    </source>
</reference>
<keyword evidence="7 14" id="KW-0418">Kinase</keyword>
<dbReference type="UniPathway" id="UPA00077">
    <property type="reaction ID" value="UER00155"/>
</dbReference>
<evidence type="ECO:0000256" key="11">
    <source>
        <dbReference type="ARBA" id="ARBA00029766"/>
    </source>
</evidence>
<dbReference type="EC" id="2.7.6.3" evidence="3"/>
<comment type="similarity">
    <text evidence="2">Belongs to the HPPK family.</text>
</comment>
<dbReference type="Gene3D" id="3.30.70.560">
    <property type="entry name" value="7,8-Dihydro-6-hydroxymethylpterin-pyrophosphokinase HPPK"/>
    <property type="match status" value="1"/>
</dbReference>
<dbReference type="PROSITE" id="PS00794">
    <property type="entry name" value="HPPK"/>
    <property type="match status" value="1"/>
</dbReference>
<dbReference type="AlphaFoldDB" id="A0A380WL35"/>
<dbReference type="RefSeq" id="WP_115731821.1">
    <property type="nucleotide sequence ID" value="NZ_BAAAVY010000002.1"/>
</dbReference>
<evidence type="ECO:0000256" key="5">
    <source>
        <dbReference type="ARBA" id="ARBA00022679"/>
    </source>
</evidence>
<dbReference type="GO" id="GO:0046654">
    <property type="term" value="P:tetrahydrofolate biosynthetic process"/>
    <property type="evidence" value="ECO:0007669"/>
    <property type="project" value="UniProtKB-UniPathway"/>
</dbReference>
<keyword evidence="5 14" id="KW-0808">Transferase</keyword>
<dbReference type="PANTHER" id="PTHR43071">
    <property type="entry name" value="2-AMINO-4-HYDROXY-6-HYDROXYMETHYLDIHYDROPTERIDINE PYROPHOSPHOKINASE"/>
    <property type="match status" value="1"/>
</dbReference>
<evidence type="ECO:0000256" key="1">
    <source>
        <dbReference type="ARBA" id="ARBA00005051"/>
    </source>
</evidence>
<evidence type="ECO:0000256" key="4">
    <source>
        <dbReference type="ARBA" id="ARBA00016218"/>
    </source>
</evidence>
<keyword evidence="9" id="KW-0289">Folate biosynthesis</keyword>
<dbReference type="GO" id="GO:0016301">
    <property type="term" value="F:kinase activity"/>
    <property type="evidence" value="ECO:0007669"/>
    <property type="project" value="UniProtKB-KW"/>
</dbReference>
<gene>
    <name evidence="14" type="primary">folK</name>
    <name evidence="14" type="ORF">NCTC10684_02945</name>
</gene>
<dbReference type="GO" id="GO:0046656">
    <property type="term" value="P:folic acid biosynthetic process"/>
    <property type="evidence" value="ECO:0007669"/>
    <property type="project" value="UniProtKB-KW"/>
</dbReference>
<feature type="domain" description="7,8-dihydro-6-hydroxymethylpterin-pyrophosphokinase" evidence="13">
    <location>
        <begin position="93"/>
        <end position="104"/>
    </location>
</feature>
<dbReference type="InterPro" id="IPR000550">
    <property type="entry name" value="Hppk"/>
</dbReference>
<dbReference type="EMBL" id="UFSM01000001">
    <property type="protein sequence ID" value="SUU89703.1"/>
    <property type="molecule type" value="Genomic_DNA"/>
</dbReference>
<dbReference type="GO" id="GO:0005524">
    <property type="term" value="F:ATP binding"/>
    <property type="evidence" value="ECO:0007669"/>
    <property type="project" value="UniProtKB-KW"/>
</dbReference>
<evidence type="ECO:0000256" key="7">
    <source>
        <dbReference type="ARBA" id="ARBA00022777"/>
    </source>
</evidence>
<dbReference type="CDD" id="cd00483">
    <property type="entry name" value="HPPK"/>
    <property type="match status" value="1"/>
</dbReference>
<accession>A0A380WL35</accession>
<dbReference type="Proteomes" id="UP000254701">
    <property type="component" value="Unassembled WGS sequence"/>
</dbReference>
<proteinExistence type="inferred from homology"/>
<evidence type="ECO:0000256" key="9">
    <source>
        <dbReference type="ARBA" id="ARBA00022909"/>
    </source>
</evidence>
<evidence type="ECO:0000256" key="12">
    <source>
        <dbReference type="ARBA" id="ARBA00033413"/>
    </source>
</evidence>
<name>A0A380WL35_AMIAI</name>
<dbReference type="OrthoDB" id="9808041at2"/>
<evidence type="ECO:0000256" key="6">
    <source>
        <dbReference type="ARBA" id="ARBA00022741"/>
    </source>
</evidence>
<evidence type="ECO:0000256" key="3">
    <source>
        <dbReference type="ARBA" id="ARBA00013253"/>
    </source>
</evidence>
<evidence type="ECO:0000256" key="10">
    <source>
        <dbReference type="ARBA" id="ARBA00029409"/>
    </source>
</evidence>
<dbReference type="GO" id="GO:0003848">
    <property type="term" value="F:2-amino-4-hydroxy-6-hydroxymethyldihydropteridine diphosphokinase activity"/>
    <property type="evidence" value="ECO:0007669"/>
    <property type="project" value="UniProtKB-EC"/>
</dbReference>
<comment type="function">
    <text evidence="10">Catalyzes the transfer of pyrophosphate from adenosine triphosphate (ATP) to 6-hydroxymethyl-7,8-dihydropterin, an enzymatic step in folate biosynthesis pathway.</text>
</comment>
<keyword evidence="6" id="KW-0547">Nucleotide-binding</keyword>
<organism evidence="14 15">
    <name type="scientific">Aminobacter aminovorans</name>
    <name type="common">Chelatobacter heintzii</name>
    <dbReference type="NCBI Taxonomy" id="83263"/>
    <lineage>
        <taxon>Bacteria</taxon>
        <taxon>Pseudomonadati</taxon>
        <taxon>Pseudomonadota</taxon>
        <taxon>Alphaproteobacteria</taxon>
        <taxon>Hyphomicrobiales</taxon>
        <taxon>Phyllobacteriaceae</taxon>
        <taxon>Aminobacter</taxon>
    </lineage>
</organism>
<sequence length="174" mass="19016">MSGQVEERGFLSLGGNLGDPAKSMASALHMLDSSGSTRVVEVSSLHRTPPWGKVDQPDFLNVTAEVATTLAPLELLELCLELERRLKRVRVERWGPRLIDIDVLLLGNSNVSDVGLEIPHPRMLDRAFVMVPLAEIAPDLVLAGKSAAEWAAGLDSAGIERLDTGRNWWRDLGE</sequence>
<dbReference type="PANTHER" id="PTHR43071:SF1">
    <property type="entry name" value="2-AMINO-4-HYDROXY-6-HYDROXYMETHYLDIHYDROPTERIDINE PYROPHOSPHOKINASE"/>
    <property type="match status" value="1"/>
</dbReference>
<comment type="pathway">
    <text evidence="1">Cofactor biosynthesis; tetrahydrofolate biosynthesis; 2-amino-4-hydroxy-6-hydroxymethyl-7,8-dihydropteridine diphosphate from 7,8-dihydroneopterin triphosphate: step 4/4.</text>
</comment>
<dbReference type="InterPro" id="IPR035907">
    <property type="entry name" value="Hppk_sf"/>
</dbReference>
<evidence type="ECO:0000313" key="15">
    <source>
        <dbReference type="Proteomes" id="UP000254701"/>
    </source>
</evidence>
<keyword evidence="8" id="KW-0067">ATP-binding</keyword>
<dbReference type="NCBIfam" id="TIGR01498">
    <property type="entry name" value="folK"/>
    <property type="match status" value="1"/>
</dbReference>
<dbReference type="SUPFAM" id="SSF55083">
    <property type="entry name" value="6-hydroxymethyl-7,8-dihydropterin pyrophosphokinase, HPPK"/>
    <property type="match status" value="1"/>
</dbReference>
<evidence type="ECO:0000259" key="13">
    <source>
        <dbReference type="PROSITE" id="PS00794"/>
    </source>
</evidence>
<evidence type="ECO:0000256" key="8">
    <source>
        <dbReference type="ARBA" id="ARBA00022840"/>
    </source>
</evidence>
<evidence type="ECO:0000256" key="2">
    <source>
        <dbReference type="ARBA" id="ARBA00005810"/>
    </source>
</evidence>
<evidence type="ECO:0000313" key="14">
    <source>
        <dbReference type="EMBL" id="SUU89703.1"/>
    </source>
</evidence>
<dbReference type="Pfam" id="PF01288">
    <property type="entry name" value="HPPK"/>
    <property type="match status" value="1"/>
</dbReference>